<comment type="caution">
    <text evidence="2">The sequence shown here is derived from an EMBL/GenBank/DDBJ whole genome shotgun (WGS) entry which is preliminary data.</text>
</comment>
<evidence type="ECO:0000256" key="1">
    <source>
        <dbReference type="SAM" id="SignalP"/>
    </source>
</evidence>
<keyword evidence="1" id="KW-0732">Signal</keyword>
<evidence type="ECO:0000313" key="2">
    <source>
        <dbReference type="EMBL" id="TCW39686.1"/>
    </source>
</evidence>
<evidence type="ECO:0008006" key="4">
    <source>
        <dbReference type="Google" id="ProtNLM"/>
    </source>
</evidence>
<name>A0A4R4ALI0_MARGR</name>
<dbReference type="EMBL" id="SMDC01000001">
    <property type="protein sequence ID" value="TCW39686.1"/>
    <property type="molecule type" value="Genomic_DNA"/>
</dbReference>
<proteinExistence type="predicted"/>
<evidence type="ECO:0000313" key="3">
    <source>
        <dbReference type="Proteomes" id="UP000295247"/>
    </source>
</evidence>
<reference evidence="2 3" key="1">
    <citation type="submission" date="2019-03" db="EMBL/GenBank/DDBJ databases">
        <title>Genomic Encyclopedia of Type Strains, Phase IV (KMG-IV): sequencing the most valuable type-strain genomes for metagenomic binning, comparative biology and taxonomic classification.</title>
        <authorList>
            <person name="Goeker M."/>
        </authorList>
    </citation>
    <scope>NUCLEOTIDE SEQUENCE [LARGE SCALE GENOMIC DNA]</scope>
    <source>
        <strain evidence="2 3">DSM 203</strain>
    </source>
</reference>
<dbReference type="AlphaFoldDB" id="A0A4R4ALI0"/>
<accession>A0A4R4ALI0</accession>
<dbReference type="Gene3D" id="2.60.120.380">
    <property type="match status" value="1"/>
</dbReference>
<organism evidence="2 3">
    <name type="scientific">Marichromatium gracile</name>
    <name type="common">Chromatium gracile</name>
    <dbReference type="NCBI Taxonomy" id="1048"/>
    <lineage>
        <taxon>Bacteria</taxon>
        <taxon>Pseudomonadati</taxon>
        <taxon>Pseudomonadota</taxon>
        <taxon>Gammaproteobacteria</taxon>
        <taxon>Chromatiales</taxon>
        <taxon>Chromatiaceae</taxon>
        <taxon>Marichromatium</taxon>
    </lineage>
</organism>
<feature type="signal peptide" evidence="1">
    <location>
        <begin position="1"/>
        <end position="21"/>
    </location>
</feature>
<feature type="chain" id="PRO_5020409787" description="Pre-peptidase" evidence="1">
    <location>
        <begin position="22"/>
        <end position="486"/>
    </location>
</feature>
<protein>
    <recommendedName>
        <fullName evidence="4">Pre-peptidase</fullName>
    </recommendedName>
</protein>
<sequence length="486" mass="51458">MKAIHSLLLALGLLAPLHVVADSLGGYPDNCGTASDEAYGSGFEAGVSSCYSDPGSCGISLSSCLPAPSFGETEPNDNLVSADPLQLNANFWGQSYGPQDQDWYYTQTTSPNQNIIVNFSTPGSADPSGWKVTIRDAAGNIFAEFDTGVTGSGGTAGDTIVYRATLGLVGSYYVVVQPYDSAKVYSAYQLAVSLQDSGLDTPNYVVGFHDVETEPNDAPSISDPLATSVTMYGVVNLTFNTALPPSGDDEDASYTWGQGESDWFVYYSQGNELISVTFCEREGCGVGDWQMEVYDMATASQIEAGVPRTSVVPLLSFNTKNTNSDGDTVDPETFQLGFDQPGYYFILVSHKRLFTAPCLAYNLVSGAAAGGYGASCGPCDPSNGNSCYVPVDSASCSTGLSCRNETVDECIPGIETGCNVFGTAPDIAYYKTTALCGCSVFGGVVEVPEGAYTSPYNFTWFATQLPPSTINTDAYQDFINRANPYN</sequence>
<gene>
    <name evidence="2" type="ORF">EDC29_10198</name>
</gene>
<dbReference type="RefSeq" id="WP_132228129.1">
    <property type="nucleotide sequence ID" value="NZ_NRRH01000002.1"/>
</dbReference>
<dbReference type="Proteomes" id="UP000295247">
    <property type="component" value="Unassembled WGS sequence"/>
</dbReference>